<dbReference type="Ensembl" id="ENSHHUT00000003354.1">
    <property type="protein sequence ID" value="ENSHHUP00000003239.1"/>
    <property type="gene ID" value="ENSHHUG00000002056.1"/>
</dbReference>
<dbReference type="InterPro" id="IPR004108">
    <property type="entry name" value="Fe_hydrogenase_lsu_C"/>
</dbReference>
<dbReference type="STRING" id="62062.ENSHHUP00000003239"/>
<evidence type="ECO:0000259" key="2">
    <source>
        <dbReference type="Pfam" id="PF02906"/>
    </source>
</evidence>
<evidence type="ECO:0000313" key="3">
    <source>
        <dbReference type="Ensembl" id="ENSHHUP00000003239.1"/>
    </source>
</evidence>
<dbReference type="InterPro" id="IPR009016">
    <property type="entry name" value="Fe_hydrogenase"/>
</dbReference>
<reference evidence="3" key="2">
    <citation type="submission" date="2025-08" db="UniProtKB">
        <authorList>
            <consortium name="Ensembl"/>
        </authorList>
    </citation>
    <scope>IDENTIFICATION</scope>
</reference>
<dbReference type="Pfam" id="PF02906">
    <property type="entry name" value="Fe_hyd_lg_C"/>
    <property type="match status" value="1"/>
</dbReference>
<proteinExistence type="inferred from homology"/>
<organism evidence="3 4">
    <name type="scientific">Hucho hucho</name>
    <name type="common">huchen</name>
    <dbReference type="NCBI Taxonomy" id="62062"/>
    <lineage>
        <taxon>Eukaryota</taxon>
        <taxon>Metazoa</taxon>
        <taxon>Chordata</taxon>
        <taxon>Craniata</taxon>
        <taxon>Vertebrata</taxon>
        <taxon>Euteleostomi</taxon>
        <taxon>Actinopterygii</taxon>
        <taxon>Neopterygii</taxon>
        <taxon>Teleostei</taxon>
        <taxon>Protacanthopterygii</taxon>
        <taxon>Salmoniformes</taxon>
        <taxon>Salmonidae</taxon>
        <taxon>Salmoninae</taxon>
        <taxon>Hucho</taxon>
    </lineage>
</organism>
<accession>A0A4W5JU11</accession>
<dbReference type="Gene3D" id="3.40.50.1780">
    <property type="match status" value="1"/>
</dbReference>
<dbReference type="InterPro" id="IPR050340">
    <property type="entry name" value="Cytosolic_Fe-S_CAF"/>
</dbReference>
<reference evidence="3" key="3">
    <citation type="submission" date="2025-09" db="UniProtKB">
        <authorList>
            <consortium name="Ensembl"/>
        </authorList>
    </citation>
    <scope>IDENTIFICATION</scope>
</reference>
<reference evidence="4" key="1">
    <citation type="submission" date="2018-06" db="EMBL/GenBank/DDBJ databases">
        <title>Genome assembly of Danube salmon.</title>
        <authorList>
            <person name="Macqueen D.J."/>
            <person name="Gundappa M.K."/>
        </authorList>
    </citation>
    <scope>NUCLEOTIDE SEQUENCE [LARGE SCALE GENOMIC DNA]</scope>
</reference>
<evidence type="ECO:0000313" key="4">
    <source>
        <dbReference type="Proteomes" id="UP000314982"/>
    </source>
</evidence>
<dbReference type="AlphaFoldDB" id="A0A4W5JU11"/>
<protein>
    <recommendedName>
        <fullName evidence="2">Iron hydrogenase large subunit C-terminal domain-containing protein</fullName>
    </recommendedName>
</protein>
<dbReference type="Proteomes" id="UP000314982">
    <property type="component" value="Unassembled WGS sequence"/>
</dbReference>
<name>A0A4W5JU11_9TELE</name>
<dbReference type="GeneTree" id="ENSGT00940000153514"/>
<feature type="domain" description="Iron hydrogenase large subunit C-terminal" evidence="2">
    <location>
        <begin position="3"/>
        <end position="105"/>
    </location>
</feature>
<keyword evidence="4" id="KW-1185">Reference proteome</keyword>
<sequence>MVVAPCFDKKLEAVREEFYNSLLDSRDVDCVLTSGEVFLMMEQMKVSVADLDSVPLDHVLSEAGDQALVRHEGKGSEGFLEHVFKYAATELFGLDVDEITYKTLR</sequence>
<dbReference type="SUPFAM" id="SSF53920">
    <property type="entry name" value="Fe-only hydrogenase"/>
    <property type="match status" value="1"/>
</dbReference>
<dbReference type="PANTHER" id="PTHR11615">
    <property type="entry name" value="NITRATE, FORMATE, IRON DEHYDROGENASE"/>
    <property type="match status" value="1"/>
</dbReference>
<comment type="similarity">
    <text evidence="1">Belongs to the NARF family.</text>
</comment>
<evidence type="ECO:0000256" key="1">
    <source>
        <dbReference type="ARBA" id="ARBA00006596"/>
    </source>
</evidence>